<dbReference type="OrthoDB" id="10625481at2759"/>
<dbReference type="EMBL" id="KK583193">
    <property type="protein sequence ID" value="KDO33088.1"/>
    <property type="molecule type" value="Genomic_DNA"/>
</dbReference>
<reference evidence="1 2" key="1">
    <citation type="journal article" date="2013" name="PLoS Genet.">
        <title>Distinctive expansion of potential virulence genes in the genome of the oomycete fish pathogen Saprolegnia parasitica.</title>
        <authorList>
            <person name="Jiang R.H."/>
            <person name="de Bruijn I."/>
            <person name="Haas B.J."/>
            <person name="Belmonte R."/>
            <person name="Lobach L."/>
            <person name="Christie J."/>
            <person name="van den Ackerveken G."/>
            <person name="Bottin A."/>
            <person name="Bulone V."/>
            <person name="Diaz-Moreno S.M."/>
            <person name="Dumas B."/>
            <person name="Fan L."/>
            <person name="Gaulin E."/>
            <person name="Govers F."/>
            <person name="Grenville-Briggs L.J."/>
            <person name="Horner N.R."/>
            <person name="Levin J.Z."/>
            <person name="Mammella M."/>
            <person name="Meijer H.J."/>
            <person name="Morris P."/>
            <person name="Nusbaum C."/>
            <person name="Oome S."/>
            <person name="Phillips A.J."/>
            <person name="van Rooyen D."/>
            <person name="Rzeszutek E."/>
            <person name="Saraiva M."/>
            <person name="Secombes C.J."/>
            <person name="Seidl M.F."/>
            <person name="Snel B."/>
            <person name="Stassen J.H."/>
            <person name="Sykes S."/>
            <person name="Tripathy S."/>
            <person name="van den Berg H."/>
            <person name="Vega-Arreguin J.C."/>
            <person name="Wawra S."/>
            <person name="Young S.K."/>
            <person name="Zeng Q."/>
            <person name="Dieguez-Uribeondo J."/>
            <person name="Russ C."/>
            <person name="Tyler B.M."/>
            <person name="van West P."/>
        </authorList>
    </citation>
    <scope>NUCLEOTIDE SEQUENCE [LARGE SCALE GENOMIC DNA]</scope>
    <source>
        <strain evidence="1 2">CBS 223.65</strain>
    </source>
</reference>
<dbReference type="RefSeq" id="XP_012196259.1">
    <property type="nucleotide sequence ID" value="XM_012340869.1"/>
</dbReference>
<evidence type="ECO:0000313" key="1">
    <source>
        <dbReference type="EMBL" id="KDO33088.1"/>
    </source>
</evidence>
<dbReference type="AlphaFoldDB" id="A0A067CRF6"/>
<proteinExistence type="predicted"/>
<dbReference type="GeneID" id="24140769"/>
<dbReference type="Proteomes" id="UP000030745">
    <property type="component" value="Unassembled WGS sequence"/>
</dbReference>
<gene>
    <name evidence="1" type="ORF">SPRG_19376</name>
</gene>
<sequence length="381" mass="42820">MVRRVFFERRRGCFALREDVVGLREHRGRAAAVVAGHRVGERLAGLVDRLESCARGRIVGRELRARRFERDKRVPRVVLAVVGRDRLHLEEQNAEFDELAVRKHREPAARFDARRQERPHVVDAFARPEFVEALAEHARLVLRLAATAPERQGRAQDRLKLVPLKPALVVPRVAKVREESKAVANLVDLGPRIVEERRHLAKHFGRELALVHRRRVGAEAEEHCVDAGVACIDIGKRHVVRLKEVHERLDRAQHLDEAREVAPKVGVVDKGDQGRRRRVRGAGAEGFDERVLMPVSLTCSDASDKMQSLQLSALSGTRRQRGTFICSALSFKRCMASCDDSKYASSGPATWKTLVRSGILSHSCTRLLVICAMQRSGTIHG</sequence>
<dbReference type="KEGG" id="spar:SPRG_19376"/>
<accession>A0A067CRF6</accession>
<dbReference type="VEuPathDB" id="FungiDB:SPRG_19376"/>
<keyword evidence="2" id="KW-1185">Reference proteome</keyword>
<organism evidence="1 2">
    <name type="scientific">Saprolegnia parasitica (strain CBS 223.65)</name>
    <dbReference type="NCBI Taxonomy" id="695850"/>
    <lineage>
        <taxon>Eukaryota</taxon>
        <taxon>Sar</taxon>
        <taxon>Stramenopiles</taxon>
        <taxon>Oomycota</taxon>
        <taxon>Saprolegniomycetes</taxon>
        <taxon>Saprolegniales</taxon>
        <taxon>Saprolegniaceae</taxon>
        <taxon>Saprolegnia</taxon>
    </lineage>
</organism>
<name>A0A067CRF6_SAPPC</name>
<evidence type="ECO:0000313" key="2">
    <source>
        <dbReference type="Proteomes" id="UP000030745"/>
    </source>
</evidence>
<protein>
    <submittedName>
        <fullName evidence="1">Uncharacterized protein</fullName>
    </submittedName>
</protein>